<evidence type="ECO:0000256" key="1">
    <source>
        <dbReference type="SAM" id="Phobius"/>
    </source>
</evidence>
<name>A0A0A9AIS8_ARUDO</name>
<proteinExistence type="predicted"/>
<accession>A0A0A9AIS8</accession>
<keyword evidence="1" id="KW-0472">Membrane</keyword>
<protein>
    <submittedName>
        <fullName evidence="2">Uncharacterized protein</fullName>
    </submittedName>
</protein>
<evidence type="ECO:0000313" key="2">
    <source>
        <dbReference type="EMBL" id="JAD51574.1"/>
    </source>
</evidence>
<keyword evidence="1" id="KW-0812">Transmembrane</keyword>
<sequence>MKFFPTTLFCFMIVEVCILFFLGIVDLVIKCTTCSLLVCKYCRET</sequence>
<keyword evidence="1" id="KW-1133">Transmembrane helix</keyword>
<reference evidence="2" key="1">
    <citation type="submission" date="2014-09" db="EMBL/GenBank/DDBJ databases">
        <authorList>
            <person name="Magalhaes I.L.F."/>
            <person name="Oliveira U."/>
            <person name="Santos F.R."/>
            <person name="Vidigal T.H.D.A."/>
            <person name="Brescovit A.D."/>
            <person name="Santos A.J."/>
        </authorList>
    </citation>
    <scope>NUCLEOTIDE SEQUENCE</scope>
    <source>
        <tissue evidence="2">Shoot tissue taken approximately 20 cm above the soil surface</tissue>
    </source>
</reference>
<dbReference type="EMBL" id="GBRH01246321">
    <property type="protein sequence ID" value="JAD51574.1"/>
    <property type="molecule type" value="Transcribed_RNA"/>
</dbReference>
<dbReference type="AlphaFoldDB" id="A0A0A9AIS8"/>
<reference evidence="2" key="2">
    <citation type="journal article" date="2015" name="Data Brief">
        <title>Shoot transcriptome of the giant reed, Arundo donax.</title>
        <authorList>
            <person name="Barrero R.A."/>
            <person name="Guerrero F.D."/>
            <person name="Moolhuijzen P."/>
            <person name="Goolsby J.A."/>
            <person name="Tidwell J."/>
            <person name="Bellgard S.E."/>
            <person name="Bellgard M.I."/>
        </authorList>
    </citation>
    <scope>NUCLEOTIDE SEQUENCE</scope>
    <source>
        <tissue evidence="2">Shoot tissue taken approximately 20 cm above the soil surface</tissue>
    </source>
</reference>
<organism evidence="2">
    <name type="scientific">Arundo donax</name>
    <name type="common">Giant reed</name>
    <name type="synonym">Donax arundinaceus</name>
    <dbReference type="NCBI Taxonomy" id="35708"/>
    <lineage>
        <taxon>Eukaryota</taxon>
        <taxon>Viridiplantae</taxon>
        <taxon>Streptophyta</taxon>
        <taxon>Embryophyta</taxon>
        <taxon>Tracheophyta</taxon>
        <taxon>Spermatophyta</taxon>
        <taxon>Magnoliopsida</taxon>
        <taxon>Liliopsida</taxon>
        <taxon>Poales</taxon>
        <taxon>Poaceae</taxon>
        <taxon>PACMAD clade</taxon>
        <taxon>Arundinoideae</taxon>
        <taxon>Arundineae</taxon>
        <taxon>Arundo</taxon>
    </lineage>
</organism>
<feature type="transmembrane region" description="Helical" evidence="1">
    <location>
        <begin position="7"/>
        <end position="29"/>
    </location>
</feature>